<dbReference type="EnsemblMetazoa" id="XM_031925844">
    <property type="protein sequence ID" value="XP_031781704"/>
    <property type="gene ID" value="LOC107981434"/>
</dbReference>
<dbReference type="RefSeq" id="XP_031781708.1">
    <property type="nucleotide sequence ID" value="XM_031925848.2"/>
</dbReference>
<dbReference type="GeneID" id="107981434"/>
<dbReference type="EnsemblMetazoa" id="XM_031925848">
    <property type="protein sequence ID" value="XP_031781708"/>
    <property type="gene ID" value="LOC107981434"/>
</dbReference>
<dbReference type="RefSeq" id="XP_031781709.1">
    <property type="nucleotide sequence ID" value="XM_031925849.1"/>
</dbReference>
<dbReference type="RefSeq" id="XP_031781712.1">
    <property type="nucleotide sequence ID" value="XM_031925852.1"/>
</dbReference>
<dbReference type="EnsemblMetazoa" id="XM_031925852">
    <property type="protein sequence ID" value="XP_031781712"/>
    <property type="gene ID" value="LOC107981434"/>
</dbReference>
<dbReference type="AlphaFoldDB" id="A0A7M7Q8S6"/>
<dbReference type="EnsemblMetazoa" id="XM_031925850">
    <property type="protein sequence ID" value="XP_031781710"/>
    <property type="gene ID" value="LOC107981434"/>
</dbReference>
<dbReference type="Proteomes" id="UP000002358">
    <property type="component" value="Unassembled WGS sequence"/>
</dbReference>
<dbReference type="RefSeq" id="XP_031781710.1">
    <property type="nucleotide sequence ID" value="XM_031925850.1"/>
</dbReference>
<dbReference type="KEGG" id="nvi:107981434"/>
<feature type="region of interest" description="Disordered" evidence="1">
    <location>
        <begin position="385"/>
        <end position="412"/>
    </location>
</feature>
<reference evidence="2" key="1">
    <citation type="submission" date="2021-01" db="UniProtKB">
        <authorList>
            <consortium name="EnsemblMetazoa"/>
        </authorList>
    </citation>
    <scope>IDENTIFICATION</scope>
</reference>
<evidence type="ECO:0000256" key="1">
    <source>
        <dbReference type="SAM" id="MobiDB-lite"/>
    </source>
</evidence>
<dbReference type="RefSeq" id="XP_031781705.1">
    <property type="nucleotide sequence ID" value="XM_031925845.1"/>
</dbReference>
<dbReference type="RefSeq" id="XP_031781703.1">
    <property type="nucleotide sequence ID" value="XM_031925843.2"/>
</dbReference>
<feature type="compositionally biased region" description="Polar residues" evidence="1">
    <location>
        <begin position="85"/>
        <end position="99"/>
    </location>
</feature>
<dbReference type="RefSeq" id="XP_031781702.1">
    <property type="nucleotide sequence ID" value="XM_031925842.2"/>
</dbReference>
<dbReference type="EnsemblMetazoa" id="XM_031925849">
    <property type="protein sequence ID" value="XP_031781709"/>
    <property type="gene ID" value="LOC107981434"/>
</dbReference>
<sequence length="412" mass="47720">MITTTIEPASSKDSSSLSSSDLVSRFLAATPSYLYDVPPIHQNFFFSEMLRSYLPLHNDAVLSNNSQVRRRKRSWRDSRDLPLELTTNQKNHSQHHSATQTATFQYHHHQQSTQVQQYPLSLQNHEQSFDQQSQKSIVGTQTRIDNIHISDNQTGADVKKQEISDIIGIEEREIKQKNKSMKTYYLERLPLNSSTEPLITSDIANVKIDKFPSISTKAYYTDQSLLQCSSKSLDDNIVLYSKNKSETKTNFFSKIANLSDNSYPISNFRLPRSTSSDFTLNKLWYPQHSPSQTHQTVDPLHFFIDFRVSGHIWDRNTGEKNIFPRTKHNSAFNVPQPKEYNRPLNLTRNESIKMESLNKSANGTHHIFKNIKQTYQRIWVTENLRNGTSNENPNDAIPLQKENFQESQFNFR</sequence>
<dbReference type="RefSeq" id="XP_031781707.1">
    <property type="nucleotide sequence ID" value="XM_031925847.2"/>
</dbReference>
<accession>A0A7M7Q8S6</accession>
<dbReference type="EnsemblMetazoa" id="XM_031925842">
    <property type="protein sequence ID" value="XP_031781702"/>
    <property type="gene ID" value="LOC107981434"/>
</dbReference>
<dbReference type="EnsemblMetazoa" id="XM_032601782">
    <property type="protein sequence ID" value="XP_032457673"/>
    <property type="gene ID" value="LOC107981434"/>
</dbReference>
<evidence type="ECO:0000313" key="3">
    <source>
        <dbReference type="Proteomes" id="UP000002358"/>
    </source>
</evidence>
<dbReference type="EnsemblMetazoa" id="XM_031925845">
    <property type="protein sequence ID" value="XP_031781705"/>
    <property type="gene ID" value="LOC107981434"/>
</dbReference>
<proteinExistence type="predicted"/>
<protein>
    <submittedName>
        <fullName evidence="2">Uncharacterized protein</fullName>
    </submittedName>
</protein>
<keyword evidence="3" id="KW-1185">Reference proteome</keyword>
<dbReference type="RefSeq" id="XP_031781706.1">
    <property type="nucleotide sequence ID" value="XM_031925846.2"/>
</dbReference>
<dbReference type="EnsemblMetazoa" id="XM_031925846">
    <property type="protein sequence ID" value="XP_031781706"/>
    <property type="gene ID" value="LOC107981434"/>
</dbReference>
<organism evidence="2 3">
    <name type="scientific">Nasonia vitripennis</name>
    <name type="common">Parasitic wasp</name>
    <dbReference type="NCBI Taxonomy" id="7425"/>
    <lineage>
        <taxon>Eukaryota</taxon>
        <taxon>Metazoa</taxon>
        <taxon>Ecdysozoa</taxon>
        <taxon>Arthropoda</taxon>
        <taxon>Hexapoda</taxon>
        <taxon>Insecta</taxon>
        <taxon>Pterygota</taxon>
        <taxon>Neoptera</taxon>
        <taxon>Endopterygota</taxon>
        <taxon>Hymenoptera</taxon>
        <taxon>Apocrita</taxon>
        <taxon>Proctotrupomorpha</taxon>
        <taxon>Chalcidoidea</taxon>
        <taxon>Pteromalidae</taxon>
        <taxon>Pteromalinae</taxon>
        <taxon>Nasonia</taxon>
    </lineage>
</organism>
<dbReference type="OrthoDB" id="7669009at2759"/>
<dbReference type="RefSeq" id="XP_031781711.1">
    <property type="nucleotide sequence ID" value="XM_031925851.1"/>
</dbReference>
<dbReference type="EnsemblMetazoa" id="XM_031925843">
    <property type="protein sequence ID" value="XP_031781703"/>
    <property type="gene ID" value="LOC107981434"/>
</dbReference>
<dbReference type="RefSeq" id="XP_032457673.1">
    <property type="nucleotide sequence ID" value="XM_032601782.1"/>
</dbReference>
<dbReference type="RefSeq" id="XP_031781704.1">
    <property type="nucleotide sequence ID" value="XM_031925844.2"/>
</dbReference>
<evidence type="ECO:0000313" key="2">
    <source>
        <dbReference type="EnsemblMetazoa" id="XP_031781706"/>
    </source>
</evidence>
<dbReference type="EnsemblMetazoa" id="XM_031925851">
    <property type="protein sequence ID" value="XP_031781711"/>
    <property type="gene ID" value="LOC107981434"/>
</dbReference>
<dbReference type="InParanoid" id="A0A7M7Q8S6"/>
<dbReference type="EnsemblMetazoa" id="XM_031925847">
    <property type="protein sequence ID" value="XP_031781707"/>
    <property type="gene ID" value="LOC107981434"/>
</dbReference>
<feature type="region of interest" description="Disordered" evidence="1">
    <location>
        <begin position="65"/>
        <end position="99"/>
    </location>
</feature>
<name>A0A7M7Q8S6_NASVI</name>